<evidence type="ECO:0000313" key="1">
    <source>
        <dbReference type="EMBL" id="DAD76763.1"/>
    </source>
</evidence>
<name>A0A8S5M3W4_9CAUD</name>
<accession>A0A8S5M3W4</accession>
<protein>
    <submittedName>
        <fullName evidence="1">Uncharacterized protein</fullName>
    </submittedName>
</protein>
<proteinExistence type="predicted"/>
<dbReference type="EMBL" id="BK014808">
    <property type="protein sequence ID" value="DAD76763.1"/>
    <property type="molecule type" value="Genomic_DNA"/>
</dbReference>
<organism evidence="1">
    <name type="scientific">Myoviridae sp. ctdxI18</name>
    <dbReference type="NCBI Taxonomy" id="2826673"/>
    <lineage>
        <taxon>Viruses</taxon>
        <taxon>Duplodnaviria</taxon>
        <taxon>Heunggongvirae</taxon>
        <taxon>Uroviricota</taxon>
        <taxon>Caudoviricetes</taxon>
    </lineage>
</organism>
<sequence length="76" mass="8879">MESHENFSCRCNIDEAIRLSDIATVDILERARLCYRDAYRSDCSEDVQWRCSRSLLSVYIMGFLSGARAVRERKIK</sequence>
<reference evidence="1" key="1">
    <citation type="journal article" date="2021" name="Proc. Natl. Acad. Sci. U.S.A.">
        <title>A Catalog of Tens of Thousands of Viruses from Human Metagenomes Reveals Hidden Associations with Chronic Diseases.</title>
        <authorList>
            <person name="Tisza M.J."/>
            <person name="Buck C.B."/>
        </authorList>
    </citation>
    <scope>NUCLEOTIDE SEQUENCE</scope>
    <source>
        <strain evidence="1">CtdxI18</strain>
    </source>
</reference>